<evidence type="ECO:0000313" key="2">
    <source>
        <dbReference type="Proteomes" id="UP000527355"/>
    </source>
</evidence>
<comment type="caution">
    <text evidence="1">The sequence shown here is derived from an EMBL/GenBank/DDBJ whole genome shotgun (WGS) entry which is preliminary data.</text>
</comment>
<reference evidence="1 2" key="1">
    <citation type="journal article" date="2020" name="Nature">
        <title>Six reference-quality genomes reveal evolution of bat adaptations.</title>
        <authorList>
            <person name="Jebb D."/>
            <person name="Huang Z."/>
            <person name="Pippel M."/>
            <person name="Hughes G.M."/>
            <person name="Lavrichenko K."/>
            <person name="Devanna P."/>
            <person name="Winkler S."/>
            <person name="Jermiin L.S."/>
            <person name="Skirmuntt E.C."/>
            <person name="Katzourakis A."/>
            <person name="Burkitt-Gray L."/>
            <person name="Ray D.A."/>
            <person name="Sullivan K.A.M."/>
            <person name="Roscito J.G."/>
            <person name="Kirilenko B.M."/>
            <person name="Davalos L.M."/>
            <person name="Corthals A.P."/>
            <person name="Power M.L."/>
            <person name="Jones G."/>
            <person name="Ransome R.D."/>
            <person name="Dechmann D.K.N."/>
            <person name="Locatelli A.G."/>
            <person name="Puechmaille S.J."/>
            <person name="Fedrigo O."/>
            <person name="Jarvis E.D."/>
            <person name="Hiller M."/>
            <person name="Vernes S.C."/>
            <person name="Myers E.W."/>
            <person name="Teeling E.C."/>
        </authorList>
    </citation>
    <scope>NUCLEOTIDE SEQUENCE [LARGE SCALE GENOMIC DNA]</scope>
    <source>
        <strain evidence="1">MMyoMyo1</strain>
        <tissue evidence="1">Flight muscle</tissue>
    </source>
</reference>
<keyword evidence="2" id="KW-1185">Reference proteome</keyword>
<sequence>MSGLISILYFYYRLEARCTKFVQEQASLPPAAGTGFPPAPGTWASLTVPASSGRLSGRISGRVAGLISILCFRDHRLISWGSSPEPECLEQCRPRPFSDVHARDTIDAWSVLGEICAFFSVCVCVSTRCRILSAPMGARGKAASFRQLAASPGGDGVCPQRL</sequence>
<proteinExistence type="predicted"/>
<dbReference type="EMBL" id="JABWUV010000051">
    <property type="protein sequence ID" value="KAF6267788.1"/>
    <property type="molecule type" value="Genomic_DNA"/>
</dbReference>
<dbReference type="AlphaFoldDB" id="A0A7J7QV48"/>
<evidence type="ECO:0000313" key="1">
    <source>
        <dbReference type="EMBL" id="KAF6267788.1"/>
    </source>
</evidence>
<accession>A0A7J7QV48</accession>
<gene>
    <name evidence="1" type="ORF">mMyoMyo1_011546</name>
</gene>
<protein>
    <submittedName>
        <fullName evidence="1">Uncharacterized protein</fullName>
    </submittedName>
</protein>
<organism evidence="1 2">
    <name type="scientific">Myotis myotis</name>
    <name type="common">Greater mouse-eared bat</name>
    <name type="synonym">Vespertilio myotis</name>
    <dbReference type="NCBI Taxonomy" id="51298"/>
    <lineage>
        <taxon>Eukaryota</taxon>
        <taxon>Metazoa</taxon>
        <taxon>Chordata</taxon>
        <taxon>Craniata</taxon>
        <taxon>Vertebrata</taxon>
        <taxon>Euteleostomi</taxon>
        <taxon>Mammalia</taxon>
        <taxon>Eutheria</taxon>
        <taxon>Laurasiatheria</taxon>
        <taxon>Chiroptera</taxon>
        <taxon>Yangochiroptera</taxon>
        <taxon>Vespertilionidae</taxon>
        <taxon>Myotis</taxon>
    </lineage>
</organism>
<dbReference type="Proteomes" id="UP000527355">
    <property type="component" value="Unassembled WGS sequence"/>
</dbReference>
<name>A0A7J7QV48_MYOMY</name>